<protein>
    <submittedName>
        <fullName evidence="1">Uncharacterized protein</fullName>
    </submittedName>
</protein>
<evidence type="ECO:0000313" key="2">
    <source>
        <dbReference type="Proteomes" id="UP000199403"/>
    </source>
</evidence>
<dbReference type="AlphaFoldDB" id="A0A1H7A0J1"/>
<accession>A0A1H7A0J1</accession>
<dbReference type="Proteomes" id="UP000199403">
    <property type="component" value="Unassembled WGS sequence"/>
</dbReference>
<proteinExistence type="predicted"/>
<gene>
    <name evidence="1" type="ORF">SAMN05192553_105173</name>
</gene>
<dbReference type="EMBL" id="FNZH01000005">
    <property type="protein sequence ID" value="SEJ57427.1"/>
    <property type="molecule type" value="Genomic_DNA"/>
</dbReference>
<reference evidence="2" key="1">
    <citation type="submission" date="2016-10" db="EMBL/GenBank/DDBJ databases">
        <authorList>
            <person name="Varghese N."/>
            <person name="Submissions S."/>
        </authorList>
    </citation>
    <scope>NUCLEOTIDE SEQUENCE [LARGE SCALE GENOMIC DNA]</scope>
    <source>
        <strain evidence="2">IBRC-M 10761</strain>
    </source>
</reference>
<name>A0A1H7A0J1_9BACT</name>
<keyword evidence="2" id="KW-1185">Reference proteome</keyword>
<evidence type="ECO:0000313" key="1">
    <source>
        <dbReference type="EMBL" id="SEJ57427.1"/>
    </source>
</evidence>
<dbReference type="STRING" id="1416801.SAMN05192553_105173"/>
<organism evidence="1 2">
    <name type="scientific">Cyclobacterium xiamenense</name>
    <dbReference type="NCBI Taxonomy" id="1297121"/>
    <lineage>
        <taxon>Bacteria</taxon>
        <taxon>Pseudomonadati</taxon>
        <taxon>Bacteroidota</taxon>
        <taxon>Cytophagia</taxon>
        <taxon>Cytophagales</taxon>
        <taxon>Cyclobacteriaceae</taxon>
        <taxon>Cyclobacterium</taxon>
    </lineage>
</organism>
<sequence>MLFNTENDSKRFNNWGNLAFVKVSACLFPIFERSANNSEEQTLDIRLYLYIL</sequence>